<accession>A0A2P6NRS0</accession>
<reference evidence="1 2" key="1">
    <citation type="journal article" date="2018" name="Genome Biol. Evol.">
        <title>Multiple Roots of Fruiting Body Formation in Amoebozoa.</title>
        <authorList>
            <person name="Hillmann F."/>
            <person name="Forbes G."/>
            <person name="Novohradska S."/>
            <person name="Ferling I."/>
            <person name="Riege K."/>
            <person name="Groth M."/>
            <person name="Westermann M."/>
            <person name="Marz M."/>
            <person name="Spaller T."/>
            <person name="Winckler T."/>
            <person name="Schaap P."/>
            <person name="Glockner G."/>
        </authorList>
    </citation>
    <scope>NUCLEOTIDE SEQUENCE [LARGE SCALE GENOMIC DNA]</scope>
    <source>
        <strain evidence="1 2">Jena</strain>
    </source>
</reference>
<comment type="caution">
    <text evidence="1">The sequence shown here is derived from an EMBL/GenBank/DDBJ whole genome shotgun (WGS) entry which is preliminary data.</text>
</comment>
<keyword evidence="2" id="KW-1185">Reference proteome</keyword>
<dbReference type="AlphaFoldDB" id="A0A2P6NRS0"/>
<sequence length="251" mass="28942">MNFDDAAQLSSLRLIFNFLFDEVQIYRDINWNNIPLSQHSERFKHIKLSRWRCLRLTCKSWSKMADDVIDLIRLGACLPPHLRQPSHVRFLCSNMQDEKWNIHHVQMLELPRRLVDDGLTESLYACLEDERMQVDHSLLVHAVQSKQPECLKALLTRASPLSRHTDIISVAIRGGRRTSDCLDVLIQDGRAPLTSKHLIDLSKMGHRTDLIGRLLRDPKIDPSYDNNAALRSAANTKIAEEILQSMMKRMG</sequence>
<gene>
    <name evidence="1" type="ORF">PROFUN_05120</name>
</gene>
<evidence type="ECO:0000313" key="1">
    <source>
        <dbReference type="EMBL" id="PRP86641.1"/>
    </source>
</evidence>
<dbReference type="Proteomes" id="UP000241769">
    <property type="component" value="Unassembled WGS sequence"/>
</dbReference>
<organism evidence="1 2">
    <name type="scientific">Planoprotostelium fungivorum</name>
    <dbReference type="NCBI Taxonomy" id="1890364"/>
    <lineage>
        <taxon>Eukaryota</taxon>
        <taxon>Amoebozoa</taxon>
        <taxon>Evosea</taxon>
        <taxon>Variosea</taxon>
        <taxon>Cavosteliida</taxon>
        <taxon>Cavosteliaceae</taxon>
        <taxon>Planoprotostelium</taxon>
    </lineage>
</organism>
<dbReference type="InParanoid" id="A0A2P6NRS0"/>
<dbReference type="OrthoDB" id="76773at2759"/>
<proteinExistence type="predicted"/>
<evidence type="ECO:0000313" key="2">
    <source>
        <dbReference type="Proteomes" id="UP000241769"/>
    </source>
</evidence>
<protein>
    <submittedName>
        <fullName evidence="1">Uncharacterized protein</fullName>
    </submittedName>
</protein>
<dbReference type="EMBL" id="MDYQ01000028">
    <property type="protein sequence ID" value="PRP86641.1"/>
    <property type="molecule type" value="Genomic_DNA"/>
</dbReference>
<name>A0A2P6NRS0_9EUKA</name>